<keyword evidence="1" id="KW-0597">Phosphoprotein</keyword>
<accession>G8JSI8</accession>
<dbReference type="PANTHER" id="PTHR46430:SF1">
    <property type="entry name" value="CHITIN SYNTHASE REGULATOR SKT5-RELATED"/>
    <property type="match status" value="1"/>
</dbReference>
<feature type="compositionally biased region" description="Polar residues" evidence="3">
    <location>
        <begin position="678"/>
        <end position="693"/>
    </location>
</feature>
<protein>
    <recommendedName>
        <fullName evidence="6">Activator of C kinase protein 1</fullName>
    </recommendedName>
</protein>
<dbReference type="PANTHER" id="PTHR46430">
    <property type="entry name" value="PROTEIN SKT5-RELATED"/>
    <property type="match status" value="1"/>
</dbReference>
<dbReference type="GeneID" id="11470213"/>
<reference evidence="5" key="1">
    <citation type="journal article" date="2012" name="G3 (Bethesda)">
        <title>Pichia sorbitophila, an interspecies yeast hybrid reveals early steps of genome resolution following polyploidization.</title>
        <authorList>
            <person name="Leh Louis V."/>
            <person name="Despons L."/>
            <person name="Friedrich A."/>
            <person name="Martin T."/>
            <person name="Durrens P."/>
            <person name="Casaregola S."/>
            <person name="Neuveglise C."/>
            <person name="Fairhead C."/>
            <person name="Marck C."/>
            <person name="Cruz J.A."/>
            <person name="Straub M.L."/>
            <person name="Kugler V."/>
            <person name="Sacerdot C."/>
            <person name="Uzunov Z."/>
            <person name="Thierry A."/>
            <person name="Weiss S."/>
            <person name="Bleykasten C."/>
            <person name="De Montigny J."/>
            <person name="Jacques N."/>
            <person name="Jung P."/>
            <person name="Lemaire M."/>
            <person name="Mallet S."/>
            <person name="Morel G."/>
            <person name="Richard G.F."/>
            <person name="Sarkar A."/>
            <person name="Savel G."/>
            <person name="Schacherer J."/>
            <person name="Seret M.L."/>
            <person name="Talla E."/>
            <person name="Samson G."/>
            <person name="Jubin C."/>
            <person name="Poulain J."/>
            <person name="Vacherie B."/>
            <person name="Barbe V."/>
            <person name="Pelletier E."/>
            <person name="Sherman D.J."/>
            <person name="Westhof E."/>
            <person name="Weissenbach J."/>
            <person name="Baret P.V."/>
            <person name="Wincker P."/>
            <person name="Gaillardin C."/>
            <person name="Dujon B."/>
            <person name="Souciet J.L."/>
        </authorList>
    </citation>
    <scope>NUCLEOTIDE SEQUENCE [LARGE SCALE GENOMIC DNA]</scope>
    <source>
        <strain evidence="5">CBS 270.75 / DBVPG 7215 / KCTC 17166 / NRRL Y-17582</strain>
    </source>
</reference>
<feature type="region of interest" description="Disordered" evidence="3">
    <location>
        <begin position="1"/>
        <end position="28"/>
    </location>
</feature>
<dbReference type="FunCoup" id="G8JSI8">
    <property type="interactions" value="91"/>
</dbReference>
<dbReference type="Gene3D" id="1.25.40.10">
    <property type="entry name" value="Tetratricopeptide repeat domain"/>
    <property type="match status" value="2"/>
</dbReference>
<dbReference type="RefSeq" id="XP_003646527.1">
    <property type="nucleotide sequence ID" value="XM_003646479.1"/>
</dbReference>
<evidence type="ECO:0000256" key="2">
    <source>
        <dbReference type="ARBA" id="ARBA00022737"/>
    </source>
</evidence>
<name>G8JSI8_ERECY</name>
<dbReference type="InParanoid" id="G8JSI8"/>
<dbReference type="SUPFAM" id="SSF81901">
    <property type="entry name" value="HCP-like"/>
    <property type="match status" value="1"/>
</dbReference>
<evidence type="ECO:0000313" key="4">
    <source>
        <dbReference type="EMBL" id="AET39710.1"/>
    </source>
</evidence>
<evidence type="ECO:0000256" key="3">
    <source>
        <dbReference type="SAM" id="MobiDB-lite"/>
    </source>
</evidence>
<sequence length="731" mass="81170">MQIQSTVSYPSRQNTSGQSSNFAGDQQQTSQRIYNSYAQQIGQKASPAIMSSIDVPLPCDNSEVGEPYNAGLVLSNGYESHTGMFNKARCSQIPFNDDFRVSGSSSSSRAQLGSSSSLVHSQSTSTAQLSGSQLGVRYSAVASYDPKRAKAKPVDLSHLYLVNNKDSVTLTQTNESVANYSHKMISECLGKECSTVLVPRLKSLEMYKKNVKKSKDPDVLFQYAQYMLQTALTMDINPFQSEDWIAGLSPDSKQPKDILKDQFLKEAKLYLTKLSVKGYKDAQYLLADAYSSGAFGKVNHKDAFILFQSSAKHAHVEAAYRTAVCFEKGLGTTRDSRKCIEFLKFAASRNHPAAMFKLGLYSFHGRMGLPQDVNTKQNGIKWLSRASARANELTCAAPYELAQIYEKGFLDIVIPDDSYATELYVQAASLGHIPSTTRLAKLYEQGNEVVPQDTSLSVHYYTQAALKGDPEAMLGLCAWYLVGAHPAFERNDREAFQWALRAAKKGYGKAQFTVGYFHEYGKGCKQDLDMAYKWYECAADNNDPRAIKKLESRRPTKKRSSTVFNFSFLKADDIERPSRIDLAEVSPLYLDFYGGDAKTLDPPHDSDIDGSFSYDVLNVITDDENSLDIDFHDPRFTLSIQQQSLTPISRTTSSLMLESPFRSCNNDMVPTESHTSDSKQIGTGQTSNSSTSDAKLGANKPMVPPNNSIPRERWRVSSINEDVLSSKENEK</sequence>
<proteinExistence type="predicted"/>
<dbReference type="OrthoDB" id="272077at2759"/>
<evidence type="ECO:0008006" key="6">
    <source>
        <dbReference type="Google" id="ProtNLM"/>
    </source>
</evidence>
<dbReference type="EMBL" id="CP002500">
    <property type="protein sequence ID" value="AET39710.1"/>
    <property type="molecule type" value="Genomic_DNA"/>
</dbReference>
<evidence type="ECO:0000313" key="5">
    <source>
        <dbReference type="Proteomes" id="UP000006790"/>
    </source>
</evidence>
<dbReference type="KEGG" id="erc:Ecym_4689"/>
<evidence type="ECO:0000256" key="1">
    <source>
        <dbReference type="ARBA" id="ARBA00022553"/>
    </source>
</evidence>
<dbReference type="FunFam" id="1.25.40.10:FF:000707">
    <property type="entry name" value="Chitin synthase regulatory factor 3"/>
    <property type="match status" value="1"/>
</dbReference>
<gene>
    <name evidence="4" type="ordered locus">Ecym_4689</name>
</gene>
<dbReference type="Pfam" id="PF08238">
    <property type="entry name" value="Sel1"/>
    <property type="match status" value="7"/>
</dbReference>
<dbReference type="eggNOG" id="KOG1550">
    <property type="taxonomic scope" value="Eukaryota"/>
</dbReference>
<dbReference type="OMA" id="WYECAAD"/>
<dbReference type="GO" id="GO:0005935">
    <property type="term" value="C:cellular bud neck"/>
    <property type="evidence" value="ECO:0007669"/>
    <property type="project" value="EnsemblFungi"/>
</dbReference>
<keyword evidence="2" id="KW-0677">Repeat</keyword>
<dbReference type="GO" id="GO:0000131">
    <property type="term" value="C:incipient cellular bud site"/>
    <property type="evidence" value="ECO:0007669"/>
    <property type="project" value="EnsemblFungi"/>
</dbReference>
<dbReference type="InterPro" id="IPR051726">
    <property type="entry name" value="Chitin_Synth_Reg"/>
</dbReference>
<dbReference type="GO" id="GO:0016020">
    <property type="term" value="C:membrane"/>
    <property type="evidence" value="ECO:0007669"/>
    <property type="project" value="EnsemblFungi"/>
</dbReference>
<organism evidence="4 5">
    <name type="scientific">Eremothecium cymbalariae (strain CBS 270.75 / DBVPG 7215 / KCTC 17166 / NRRL Y-17582)</name>
    <name type="common">Yeast</name>
    <dbReference type="NCBI Taxonomy" id="931890"/>
    <lineage>
        <taxon>Eukaryota</taxon>
        <taxon>Fungi</taxon>
        <taxon>Dikarya</taxon>
        <taxon>Ascomycota</taxon>
        <taxon>Saccharomycotina</taxon>
        <taxon>Saccharomycetes</taxon>
        <taxon>Saccharomycetales</taxon>
        <taxon>Saccharomycetaceae</taxon>
        <taxon>Eremothecium</taxon>
    </lineage>
</organism>
<keyword evidence="5" id="KW-1185">Reference proteome</keyword>
<feature type="region of interest" description="Disordered" evidence="3">
    <location>
        <begin position="660"/>
        <end position="731"/>
    </location>
</feature>
<dbReference type="GO" id="GO:0008047">
    <property type="term" value="F:enzyme activator activity"/>
    <property type="evidence" value="ECO:0007669"/>
    <property type="project" value="EnsemblFungi"/>
</dbReference>
<dbReference type="AlphaFoldDB" id="G8JSI8"/>
<dbReference type="SMART" id="SM00671">
    <property type="entry name" value="SEL1"/>
    <property type="match status" value="7"/>
</dbReference>
<dbReference type="InterPro" id="IPR011990">
    <property type="entry name" value="TPR-like_helical_dom_sf"/>
</dbReference>
<dbReference type="InterPro" id="IPR006597">
    <property type="entry name" value="Sel1-like"/>
</dbReference>
<dbReference type="HOGENOM" id="CLU_354100_0_0_1"/>
<dbReference type="Proteomes" id="UP000006790">
    <property type="component" value="Chromosome 4"/>
</dbReference>
<feature type="region of interest" description="Disordered" evidence="3">
    <location>
        <begin position="104"/>
        <end position="124"/>
    </location>
</feature>
<dbReference type="STRING" id="931890.G8JSI8"/>
<dbReference type="GO" id="GO:0006031">
    <property type="term" value="P:chitin biosynthetic process"/>
    <property type="evidence" value="ECO:0007669"/>
    <property type="project" value="EnsemblFungi"/>
</dbReference>